<accession>A0ABS6W9Y4</accession>
<feature type="domain" description="DUF6273" evidence="4">
    <location>
        <begin position="348"/>
        <end position="520"/>
    </location>
</feature>
<dbReference type="InterPro" id="IPR046240">
    <property type="entry name" value="DUF6273"/>
</dbReference>
<comment type="caution">
    <text evidence="5">The sequence shown here is derived from an EMBL/GenBank/DDBJ whole genome shotgun (WGS) entry which is preliminary data.</text>
</comment>
<keyword evidence="2" id="KW-1133">Transmembrane helix</keyword>
<evidence type="ECO:0000313" key="5">
    <source>
        <dbReference type="EMBL" id="MBW3083319.1"/>
    </source>
</evidence>
<keyword evidence="6" id="KW-1185">Reference proteome</keyword>
<dbReference type="InterPro" id="IPR025874">
    <property type="entry name" value="DZR"/>
</dbReference>
<gene>
    <name evidence="5" type="ORF">KIH73_08075</name>
</gene>
<evidence type="ECO:0000256" key="1">
    <source>
        <dbReference type="SAM" id="MobiDB-lite"/>
    </source>
</evidence>
<evidence type="ECO:0000259" key="3">
    <source>
        <dbReference type="Pfam" id="PF12773"/>
    </source>
</evidence>
<dbReference type="Proteomes" id="UP000812844">
    <property type="component" value="Unassembled WGS sequence"/>
</dbReference>
<sequence length="522" mass="54107">MICRRCGAELDEGARFCTECGTPVSAAPAQPACAACGTPLEPNARFCTVCGAPVADAQNDAQYPAATPSAPDGTSTVPDTAPTAAMPPITPSGTPMPQPAMPDQPPVTPATSPIGPSTIPAANPSSAPTTGASPMPPNQNAAPVVPPGRNVAPVIPPNQNGAPAVPPSAPPANGDRRGRHTAAVIVAIILVVILVAGTAIAAALTDGFGLLGDNASTSQSAQDNGNADSESDADQSDANDNDDQDATAGDSDDKDTDTGDDGARNPEVRDAVDDYSWEELSRISALIAAAGDDEEGLAVAERYHLCDSDGTLDGSQRKTVTLKDGTETSAQIAGFRQDERSDGGLAGITFIFTDAVATHAMDAGDSNAGGWRDSDLRGWMNSEILARLPSDLQRTIVAADKYTNNVGHTYDADAVTVTSDKLWLPSYNEIIGDVDASLSDNLEVFNAEGDKYRLFVDTDVLWSAENPILVKHLAGGSEPVSWWQRSPYPDNADYFMDTGADGIPFYAHVPGKDFGVVPGFCI</sequence>
<feature type="compositionally biased region" description="Basic and acidic residues" evidence="1">
    <location>
        <begin position="261"/>
        <end position="272"/>
    </location>
</feature>
<keyword evidence="2" id="KW-0472">Membrane</keyword>
<keyword evidence="2" id="KW-0812">Transmembrane</keyword>
<feature type="compositionally biased region" description="Low complexity" evidence="1">
    <location>
        <begin position="78"/>
        <end position="87"/>
    </location>
</feature>
<name>A0ABS6W9Y4_9BIFI</name>
<evidence type="ECO:0000313" key="6">
    <source>
        <dbReference type="Proteomes" id="UP000812844"/>
    </source>
</evidence>
<feature type="domain" description="DZANK-type" evidence="3">
    <location>
        <begin position="3"/>
        <end position="51"/>
    </location>
</feature>
<organism evidence="5 6">
    <name type="scientific">Bifidobacterium phasiani</name>
    <dbReference type="NCBI Taxonomy" id="2834431"/>
    <lineage>
        <taxon>Bacteria</taxon>
        <taxon>Bacillati</taxon>
        <taxon>Actinomycetota</taxon>
        <taxon>Actinomycetes</taxon>
        <taxon>Bifidobacteriales</taxon>
        <taxon>Bifidobacteriaceae</taxon>
        <taxon>Bifidobacterium</taxon>
    </lineage>
</organism>
<feature type="region of interest" description="Disordered" evidence="1">
    <location>
        <begin position="62"/>
        <end position="177"/>
    </location>
</feature>
<feature type="compositionally biased region" description="Acidic residues" evidence="1">
    <location>
        <begin position="229"/>
        <end position="260"/>
    </location>
</feature>
<feature type="compositionally biased region" description="Pro residues" evidence="1">
    <location>
        <begin position="88"/>
        <end position="108"/>
    </location>
</feature>
<feature type="region of interest" description="Disordered" evidence="1">
    <location>
        <begin position="216"/>
        <end position="273"/>
    </location>
</feature>
<feature type="compositionally biased region" description="Polar residues" evidence="1">
    <location>
        <begin position="216"/>
        <end position="225"/>
    </location>
</feature>
<feature type="transmembrane region" description="Helical" evidence="2">
    <location>
        <begin position="182"/>
        <end position="204"/>
    </location>
</feature>
<dbReference type="EMBL" id="JAHBBD010000019">
    <property type="protein sequence ID" value="MBW3083319.1"/>
    <property type="molecule type" value="Genomic_DNA"/>
</dbReference>
<dbReference type="Pfam" id="PF19789">
    <property type="entry name" value="DUF6273"/>
    <property type="match status" value="1"/>
</dbReference>
<evidence type="ECO:0000256" key="2">
    <source>
        <dbReference type="SAM" id="Phobius"/>
    </source>
</evidence>
<protein>
    <submittedName>
        <fullName evidence="5">Zinc-ribbon domain-containing protein</fullName>
    </submittedName>
</protein>
<evidence type="ECO:0000259" key="4">
    <source>
        <dbReference type="Pfam" id="PF19789"/>
    </source>
</evidence>
<proteinExistence type="predicted"/>
<reference evidence="5 6" key="1">
    <citation type="submission" date="2021-05" db="EMBL/GenBank/DDBJ databases">
        <title>Phylogenetic classification of ten novel species belonging to the genus Bifidobacterium comprising B. colchicus sp. nov., B. abeli sp. nov., B. bicoloris sp. nov., B. guerezis sp. nov., B. rosaliae sp. nov., B. santillanensis sp. nov., B. argentati sp. nov., B. amazzoni sp. nov., B. pluviali sp. nov., and B. pinnaculum sp. nov.</title>
        <authorList>
            <person name="Lugli G.A."/>
            <person name="Ruiz Garcia L."/>
            <person name="Margolles A."/>
            <person name="Ventura M."/>
        </authorList>
    </citation>
    <scope>NUCLEOTIDE SEQUENCE [LARGE SCALE GENOMIC DNA]</scope>
    <source>
        <strain evidence="5 6">6T3</strain>
    </source>
</reference>
<feature type="compositionally biased region" description="Polar residues" evidence="1">
    <location>
        <begin position="123"/>
        <end position="132"/>
    </location>
</feature>
<dbReference type="Pfam" id="PF12773">
    <property type="entry name" value="DZR"/>
    <property type="match status" value="1"/>
</dbReference>